<gene>
    <name evidence="4" type="ORF">YOLOSWAG_147</name>
</gene>
<dbReference type="InterPro" id="IPR046899">
    <property type="entry name" value="KMPT_N"/>
</dbReference>
<evidence type="ECO:0000256" key="2">
    <source>
        <dbReference type="SAM" id="MobiDB-lite"/>
    </source>
</evidence>
<feature type="domain" description="KTSC and Metallopeptidase-like N-terminal fusion" evidence="3">
    <location>
        <begin position="15"/>
        <end position="80"/>
    </location>
</feature>
<dbReference type="EMBL" id="KY448244">
    <property type="protein sequence ID" value="AQT28627.1"/>
    <property type="molecule type" value="Genomic_DNA"/>
</dbReference>
<proteinExistence type="predicted"/>
<dbReference type="Proteomes" id="UP000221250">
    <property type="component" value="Segment"/>
</dbReference>
<evidence type="ECO:0000313" key="5">
    <source>
        <dbReference type="Proteomes" id="UP000221250"/>
    </source>
</evidence>
<dbReference type="Pfam" id="PF20294">
    <property type="entry name" value="KMPT-N"/>
    <property type="match status" value="1"/>
</dbReference>
<keyword evidence="5" id="KW-1185">Reference proteome</keyword>
<evidence type="ECO:0000256" key="1">
    <source>
        <dbReference type="SAM" id="Coils"/>
    </source>
</evidence>
<organism evidence="4 5">
    <name type="scientific">Erwinia phage vB_EamM_Yoloswag</name>
    <dbReference type="NCBI Taxonomy" id="1958956"/>
    <lineage>
        <taxon>Viruses</taxon>
        <taxon>Duplodnaviria</taxon>
        <taxon>Heunggongvirae</taxon>
        <taxon>Uroviricota</taxon>
        <taxon>Caudoviricetes</taxon>
        <taxon>Yoloswagvirus</taxon>
        <taxon>Yoloswagvirus yoloswag</taxon>
    </lineage>
</organism>
<reference evidence="4 5" key="1">
    <citation type="submission" date="2017-01" db="EMBL/GenBank/DDBJ databases">
        <authorList>
            <person name="Mah S.A."/>
            <person name="Swanson W.J."/>
            <person name="Moy G.W."/>
            <person name="Vacquier V.D."/>
        </authorList>
    </citation>
    <scope>NUCLEOTIDE SEQUENCE [LARGE SCALE GENOMIC DNA]</scope>
</reference>
<feature type="region of interest" description="Disordered" evidence="2">
    <location>
        <begin position="363"/>
        <end position="556"/>
    </location>
</feature>
<protein>
    <recommendedName>
        <fullName evidence="3">KTSC and Metallopeptidase-like N-terminal fusion domain-containing protein</fullName>
    </recommendedName>
</protein>
<accession>A0A1S6L369</accession>
<name>A0A1S6L369_9CAUD</name>
<feature type="compositionally biased region" description="Acidic residues" evidence="2">
    <location>
        <begin position="414"/>
        <end position="530"/>
    </location>
</feature>
<evidence type="ECO:0000259" key="3">
    <source>
        <dbReference type="Pfam" id="PF20294"/>
    </source>
</evidence>
<sequence>MHSLSATYDDAVGKFAWYTFDGPRGREVTQRSHKRMIKKGDVYGLLATRGGARYTLIFPDMPHVEFPADRNTADFLMDRSKKMRKPPEVAQRQGRAKAAGVTTIERQLARKSFDNPRFAPRRVPVESVNGIDFENYQWRIVPDANYKLRHSKGLQTFSRNELVGLRFLRDSKGGIVINPEGLYLKVPTEDYDMLVANSNVLPYPDWPQGHLSEEDVMEYRRASKIAHRRTAAEEAESRRLAARAERIAVKTEAKLLRNKEREASRAEEQRLAEMRAKVRSGEMEAPRAKILNEDDLLPKPVKLRSRVRRILQEEILDDEDLEFDEALVEHATEEDEQLANLFGSSPFVADVLNIENSVAKMFGKDDDDELPEDDDGAFDMSDIDEPEDDEEPPARSKVRKKQKGTAPVAASPEATEDDSDDSDESSDDEEDVDLDDVEEEDDEDAESDESEEDTDEESDDETEDDEDAEDEEDPDAETDDDSDVEDSDADEEEDEEAADEDGDDDADTSDAVEETDEDDAEDDDVAAAEDEAAKTAREVAAANASPAGSAASEAEEGDVVRFKADAKLRRDWVVLKISTHNASDNIVVYTVYDITNSPDEVRQVRVNRARKQNLFDYCEHIKDMTPKLFNRVLDMAEDYPVNREPIAS</sequence>
<feature type="compositionally biased region" description="Low complexity" evidence="2">
    <location>
        <begin position="538"/>
        <end position="552"/>
    </location>
</feature>
<keyword evidence="1" id="KW-0175">Coiled coil</keyword>
<evidence type="ECO:0000313" key="4">
    <source>
        <dbReference type="EMBL" id="AQT28627.1"/>
    </source>
</evidence>
<feature type="coiled-coil region" evidence="1">
    <location>
        <begin position="249"/>
        <end position="277"/>
    </location>
</feature>
<feature type="compositionally biased region" description="Acidic residues" evidence="2">
    <location>
        <begin position="365"/>
        <end position="391"/>
    </location>
</feature>